<keyword evidence="2" id="KW-1185">Reference proteome</keyword>
<reference evidence="1 2" key="1">
    <citation type="journal article" date="2019" name="Commun. Biol.">
        <title>The bagworm genome reveals a unique fibroin gene that provides high tensile strength.</title>
        <authorList>
            <person name="Kono N."/>
            <person name="Nakamura H."/>
            <person name="Ohtoshi R."/>
            <person name="Tomita M."/>
            <person name="Numata K."/>
            <person name="Arakawa K."/>
        </authorList>
    </citation>
    <scope>NUCLEOTIDE SEQUENCE [LARGE SCALE GENOMIC DNA]</scope>
</reference>
<gene>
    <name evidence="1" type="ORF">EVAR_10813_1</name>
</gene>
<organism evidence="1 2">
    <name type="scientific">Eumeta variegata</name>
    <name type="common">Bagworm moth</name>
    <name type="synonym">Eumeta japonica</name>
    <dbReference type="NCBI Taxonomy" id="151549"/>
    <lineage>
        <taxon>Eukaryota</taxon>
        <taxon>Metazoa</taxon>
        <taxon>Ecdysozoa</taxon>
        <taxon>Arthropoda</taxon>
        <taxon>Hexapoda</taxon>
        <taxon>Insecta</taxon>
        <taxon>Pterygota</taxon>
        <taxon>Neoptera</taxon>
        <taxon>Endopterygota</taxon>
        <taxon>Lepidoptera</taxon>
        <taxon>Glossata</taxon>
        <taxon>Ditrysia</taxon>
        <taxon>Tineoidea</taxon>
        <taxon>Psychidae</taxon>
        <taxon>Oiketicinae</taxon>
        <taxon>Eumeta</taxon>
    </lineage>
</organism>
<comment type="caution">
    <text evidence="1">The sequence shown here is derived from an EMBL/GenBank/DDBJ whole genome shotgun (WGS) entry which is preliminary data.</text>
</comment>
<sequence length="113" mass="12915">MTKKSRKISETSCINVIRDDDRCLLNEENRTKERCENYFEGVFACEDTVADDSVTATEYMNDDGNEREITMNEIMKALKRMNVGKAAGYDRVSSEMLRGERWGHSGKPVIPVL</sequence>
<dbReference type="AlphaFoldDB" id="A0A4C1Y7Z4"/>
<dbReference type="OrthoDB" id="6782199at2759"/>
<dbReference type="Proteomes" id="UP000299102">
    <property type="component" value="Unassembled WGS sequence"/>
</dbReference>
<proteinExistence type="predicted"/>
<evidence type="ECO:0000313" key="1">
    <source>
        <dbReference type="EMBL" id="GBP71600.1"/>
    </source>
</evidence>
<accession>A0A4C1Y7Z4</accession>
<name>A0A4C1Y7Z4_EUMVA</name>
<evidence type="ECO:0000313" key="2">
    <source>
        <dbReference type="Proteomes" id="UP000299102"/>
    </source>
</evidence>
<protein>
    <submittedName>
        <fullName evidence="1">Uncharacterized protein</fullName>
    </submittedName>
</protein>
<dbReference type="EMBL" id="BGZK01001114">
    <property type="protein sequence ID" value="GBP71600.1"/>
    <property type="molecule type" value="Genomic_DNA"/>
</dbReference>